<keyword evidence="6" id="KW-0145">Chemotaxis</keyword>
<keyword evidence="13" id="KW-1185">Reference proteome</keyword>
<keyword evidence="12" id="KW-0282">Flagellum</keyword>
<evidence type="ECO:0000313" key="13">
    <source>
        <dbReference type="Proteomes" id="UP001524586"/>
    </source>
</evidence>
<evidence type="ECO:0000256" key="2">
    <source>
        <dbReference type="ARBA" id="ARBA00010004"/>
    </source>
</evidence>
<evidence type="ECO:0000256" key="3">
    <source>
        <dbReference type="ARBA" id="ARBA00020392"/>
    </source>
</evidence>
<dbReference type="PANTHER" id="PTHR38786">
    <property type="entry name" value="FLAGELLAR FLIJ PROTEIN"/>
    <property type="match status" value="1"/>
</dbReference>
<dbReference type="InterPro" id="IPR018006">
    <property type="entry name" value="Flag_FliJ_proteobac"/>
</dbReference>
<evidence type="ECO:0000256" key="9">
    <source>
        <dbReference type="ARBA" id="ARBA00023136"/>
    </source>
</evidence>
<dbReference type="InterPro" id="IPR012823">
    <property type="entry name" value="Flagell_FliJ"/>
</dbReference>
<keyword evidence="10" id="KW-1006">Bacterial flagellum protein export</keyword>
<comment type="caution">
    <text evidence="12">The sequence shown here is derived from an EMBL/GenBank/DDBJ whole genome shotgun (WGS) entry which is preliminary data.</text>
</comment>
<keyword evidence="8" id="KW-0653">Protein transport</keyword>
<organism evidence="12 13">
    <name type="scientific">Methylomonas rivi</name>
    <dbReference type="NCBI Taxonomy" id="2952226"/>
    <lineage>
        <taxon>Bacteria</taxon>
        <taxon>Pseudomonadati</taxon>
        <taxon>Pseudomonadota</taxon>
        <taxon>Gammaproteobacteria</taxon>
        <taxon>Methylococcales</taxon>
        <taxon>Methylococcaceae</taxon>
        <taxon>Methylomonas</taxon>
    </lineage>
</organism>
<evidence type="ECO:0000256" key="1">
    <source>
        <dbReference type="ARBA" id="ARBA00004413"/>
    </source>
</evidence>
<keyword evidence="12" id="KW-0966">Cell projection</keyword>
<gene>
    <name evidence="12" type="primary">fliJ</name>
    <name evidence="12" type="ORF">NP596_16550</name>
</gene>
<evidence type="ECO:0000256" key="10">
    <source>
        <dbReference type="ARBA" id="ARBA00023225"/>
    </source>
</evidence>
<dbReference type="Pfam" id="PF02050">
    <property type="entry name" value="FliJ"/>
    <property type="match status" value="1"/>
</dbReference>
<dbReference type="Gene3D" id="1.10.287.1700">
    <property type="match status" value="1"/>
</dbReference>
<protein>
    <recommendedName>
        <fullName evidence="3">Flagellar FliJ protein</fullName>
    </recommendedName>
</protein>
<comment type="similarity">
    <text evidence="2">Belongs to the FliJ family.</text>
</comment>
<evidence type="ECO:0000256" key="4">
    <source>
        <dbReference type="ARBA" id="ARBA00022448"/>
    </source>
</evidence>
<dbReference type="RefSeq" id="WP_256616497.1">
    <property type="nucleotide sequence ID" value="NZ_JANIBK010000122.1"/>
</dbReference>
<evidence type="ECO:0000256" key="7">
    <source>
        <dbReference type="ARBA" id="ARBA00022795"/>
    </source>
</evidence>
<keyword evidence="9" id="KW-0472">Membrane</keyword>
<name>A0ABT1U9Q0_9GAMM</name>
<keyword evidence="5" id="KW-1003">Cell membrane</keyword>
<keyword evidence="12" id="KW-0969">Cilium</keyword>
<comment type="subcellular location">
    <subcellularLocation>
        <location evidence="1">Cell membrane</location>
        <topology evidence="1">Peripheral membrane protein</topology>
        <orientation evidence="1">Cytoplasmic side</orientation>
    </subcellularLocation>
</comment>
<evidence type="ECO:0000256" key="11">
    <source>
        <dbReference type="SAM" id="MobiDB-lite"/>
    </source>
</evidence>
<dbReference type="Proteomes" id="UP001524586">
    <property type="component" value="Unassembled WGS sequence"/>
</dbReference>
<evidence type="ECO:0000256" key="8">
    <source>
        <dbReference type="ARBA" id="ARBA00022927"/>
    </source>
</evidence>
<feature type="region of interest" description="Disordered" evidence="11">
    <location>
        <begin position="125"/>
        <end position="150"/>
    </location>
</feature>
<proteinExistence type="inferred from homology"/>
<dbReference type="PANTHER" id="PTHR38786:SF1">
    <property type="entry name" value="FLAGELLAR FLIJ PROTEIN"/>
    <property type="match status" value="1"/>
</dbReference>
<dbReference type="NCBIfam" id="TIGR02473">
    <property type="entry name" value="flagell_FliJ"/>
    <property type="match status" value="1"/>
</dbReference>
<accession>A0ABT1U9Q0</accession>
<dbReference type="PIRSF" id="PIRSF019404">
    <property type="entry name" value="FliJ"/>
    <property type="match status" value="1"/>
</dbReference>
<evidence type="ECO:0000256" key="5">
    <source>
        <dbReference type="ARBA" id="ARBA00022475"/>
    </source>
</evidence>
<dbReference type="EMBL" id="JANIBK010000122">
    <property type="protein sequence ID" value="MCQ8130070.1"/>
    <property type="molecule type" value="Genomic_DNA"/>
</dbReference>
<evidence type="ECO:0000256" key="6">
    <source>
        <dbReference type="ARBA" id="ARBA00022500"/>
    </source>
</evidence>
<keyword evidence="7" id="KW-1005">Bacterial flagellum biogenesis</keyword>
<keyword evidence="4" id="KW-0813">Transport</keyword>
<dbReference type="InterPro" id="IPR053716">
    <property type="entry name" value="Flag_assembly_chemotaxis_eff"/>
</dbReference>
<reference evidence="12 13" key="1">
    <citation type="submission" date="2022-07" db="EMBL/GenBank/DDBJ databases">
        <title>Methylomonas rivi sp. nov., Methylomonas rosea sp. nov., Methylomonas aureus sp. nov. and Methylomonas subterranea sp. nov., four novel methanotrophs isolated from a freshwater creek and the deep terrestrial subsurface.</title>
        <authorList>
            <person name="Abin C."/>
            <person name="Sankaranarayanan K."/>
            <person name="Garner C."/>
            <person name="Sindelar R."/>
            <person name="Kotary K."/>
            <person name="Garner R."/>
            <person name="Barclay S."/>
            <person name="Lawson P."/>
            <person name="Krumholz L."/>
        </authorList>
    </citation>
    <scope>NUCLEOTIDE SEQUENCE [LARGE SCALE GENOMIC DNA]</scope>
    <source>
        <strain evidence="12 13">WSC-6</strain>
    </source>
</reference>
<dbReference type="InterPro" id="IPR052570">
    <property type="entry name" value="FliJ"/>
</dbReference>
<evidence type="ECO:0000313" key="12">
    <source>
        <dbReference type="EMBL" id="MCQ8130070.1"/>
    </source>
</evidence>
<sequence>MKRSQRLQTIVELHALQEKEALQLMGRCQQQLQEQQKQLEHLKVYRQEYLAKLADRQQLGMNVSQLLEFRAFAEKLDKAIEGQRQAVLMQEREFHRAQAKWEESHQRTKSLEKLSEIAVAEELKLENKREQHEQDARAARSARKDGANNA</sequence>